<reference evidence="1 2" key="2">
    <citation type="journal article" date="2022" name="Mol. Ecol. Resour.">
        <title>The genomes of chicory, endive, great burdock and yacon provide insights into Asteraceae paleo-polyploidization history and plant inulin production.</title>
        <authorList>
            <person name="Fan W."/>
            <person name="Wang S."/>
            <person name="Wang H."/>
            <person name="Wang A."/>
            <person name="Jiang F."/>
            <person name="Liu H."/>
            <person name="Zhao H."/>
            <person name="Xu D."/>
            <person name="Zhang Y."/>
        </authorList>
    </citation>
    <scope>NUCLEOTIDE SEQUENCE [LARGE SCALE GENOMIC DNA]</scope>
    <source>
        <strain evidence="2">cv. Niubang</strain>
    </source>
</reference>
<dbReference type="Proteomes" id="UP001055879">
    <property type="component" value="Linkage Group LG04"/>
</dbReference>
<evidence type="ECO:0000313" key="1">
    <source>
        <dbReference type="EMBL" id="KAI3735433.1"/>
    </source>
</evidence>
<protein>
    <submittedName>
        <fullName evidence="1">Uncharacterized protein</fullName>
    </submittedName>
</protein>
<evidence type="ECO:0000313" key="2">
    <source>
        <dbReference type="Proteomes" id="UP001055879"/>
    </source>
</evidence>
<accession>A0ACB9CMG5</accession>
<dbReference type="EMBL" id="CM042050">
    <property type="protein sequence ID" value="KAI3735433.1"/>
    <property type="molecule type" value="Genomic_DNA"/>
</dbReference>
<gene>
    <name evidence="1" type="ORF">L6452_14930</name>
</gene>
<name>A0ACB9CMG5_ARCLA</name>
<sequence length="95" mass="10761">MARLMAKDVFIVFGDDCVAVKSGWDEYGRLETEIWTIEGEDEVMDEKRAENSGGVVETKNDYKTVKRSFASHVVDSSKQSLFSSFLFLPLSLLLF</sequence>
<organism evidence="1 2">
    <name type="scientific">Arctium lappa</name>
    <name type="common">Greater burdock</name>
    <name type="synonym">Lappa major</name>
    <dbReference type="NCBI Taxonomy" id="4217"/>
    <lineage>
        <taxon>Eukaryota</taxon>
        <taxon>Viridiplantae</taxon>
        <taxon>Streptophyta</taxon>
        <taxon>Embryophyta</taxon>
        <taxon>Tracheophyta</taxon>
        <taxon>Spermatophyta</taxon>
        <taxon>Magnoliopsida</taxon>
        <taxon>eudicotyledons</taxon>
        <taxon>Gunneridae</taxon>
        <taxon>Pentapetalae</taxon>
        <taxon>asterids</taxon>
        <taxon>campanulids</taxon>
        <taxon>Asterales</taxon>
        <taxon>Asteraceae</taxon>
        <taxon>Carduoideae</taxon>
        <taxon>Cardueae</taxon>
        <taxon>Arctiinae</taxon>
        <taxon>Arctium</taxon>
    </lineage>
</organism>
<reference evidence="2" key="1">
    <citation type="journal article" date="2022" name="Mol. Ecol. Resour.">
        <title>The genomes of chicory, endive, great burdock and yacon provide insights into Asteraceae palaeo-polyploidization history and plant inulin production.</title>
        <authorList>
            <person name="Fan W."/>
            <person name="Wang S."/>
            <person name="Wang H."/>
            <person name="Wang A."/>
            <person name="Jiang F."/>
            <person name="Liu H."/>
            <person name="Zhao H."/>
            <person name="Xu D."/>
            <person name="Zhang Y."/>
        </authorList>
    </citation>
    <scope>NUCLEOTIDE SEQUENCE [LARGE SCALE GENOMIC DNA]</scope>
    <source>
        <strain evidence="2">cv. Niubang</strain>
    </source>
</reference>
<comment type="caution">
    <text evidence="1">The sequence shown here is derived from an EMBL/GenBank/DDBJ whole genome shotgun (WGS) entry which is preliminary data.</text>
</comment>
<proteinExistence type="predicted"/>
<keyword evidence="2" id="KW-1185">Reference proteome</keyword>